<dbReference type="Proteomes" id="UP000275078">
    <property type="component" value="Unassembled WGS sequence"/>
</dbReference>
<keyword evidence="2" id="KW-1185">Reference proteome</keyword>
<sequence>MPKSMRRFPPSTATEESVSGTISFVYCPRNVSPVNKFPANGAKIRFELREVPARGRQRQGRGRAARGQPSFGIAIVDYEPDGRFRGWVSEADKHVLLRRLENKEKFVGYFTLVCPFGPWDQGGEVCASGLLTFETTE</sequence>
<accession>A0A3N4IA68</accession>
<reference evidence="1 2" key="1">
    <citation type="journal article" date="2018" name="Nat. Ecol. Evol.">
        <title>Pezizomycetes genomes reveal the molecular basis of ectomycorrhizal truffle lifestyle.</title>
        <authorList>
            <person name="Murat C."/>
            <person name="Payen T."/>
            <person name="Noel B."/>
            <person name="Kuo A."/>
            <person name="Morin E."/>
            <person name="Chen J."/>
            <person name="Kohler A."/>
            <person name="Krizsan K."/>
            <person name="Balestrini R."/>
            <person name="Da Silva C."/>
            <person name="Montanini B."/>
            <person name="Hainaut M."/>
            <person name="Levati E."/>
            <person name="Barry K.W."/>
            <person name="Belfiori B."/>
            <person name="Cichocki N."/>
            <person name="Clum A."/>
            <person name="Dockter R.B."/>
            <person name="Fauchery L."/>
            <person name="Guy J."/>
            <person name="Iotti M."/>
            <person name="Le Tacon F."/>
            <person name="Lindquist E.A."/>
            <person name="Lipzen A."/>
            <person name="Malagnac F."/>
            <person name="Mello A."/>
            <person name="Molinier V."/>
            <person name="Miyauchi S."/>
            <person name="Poulain J."/>
            <person name="Riccioni C."/>
            <person name="Rubini A."/>
            <person name="Sitrit Y."/>
            <person name="Splivallo R."/>
            <person name="Traeger S."/>
            <person name="Wang M."/>
            <person name="Zifcakova L."/>
            <person name="Wipf D."/>
            <person name="Zambonelli A."/>
            <person name="Paolocci F."/>
            <person name="Nowrousian M."/>
            <person name="Ottonello S."/>
            <person name="Baldrian P."/>
            <person name="Spatafora J.W."/>
            <person name="Henrissat B."/>
            <person name="Nagy L.G."/>
            <person name="Aury J.M."/>
            <person name="Wincker P."/>
            <person name="Grigoriev I.V."/>
            <person name="Bonfante P."/>
            <person name="Martin F.M."/>
        </authorList>
    </citation>
    <scope>NUCLEOTIDE SEQUENCE [LARGE SCALE GENOMIC DNA]</scope>
    <source>
        <strain evidence="1 2">RN42</strain>
    </source>
</reference>
<dbReference type="EMBL" id="ML119668">
    <property type="protein sequence ID" value="RPA82972.1"/>
    <property type="molecule type" value="Genomic_DNA"/>
</dbReference>
<dbReference type="AlphaFoldDB" id="A0A3N4IA68"/>
<proteinExistence type="predicted"/>
<name>A0A3N4IA68_ASCIM</name>
<evidence type="ECO:0000313" key="2">
    <source>
        <dbReference type="Proteomes" id="UP000275078"/>
    </source>
</evidence>
<evidence type="ECO:0000313" key="1">
    <source>
        <dbReference type="EMBL" id="RPA82972.1"/>
    </source>
</evidence>
<gene>
    <name evidence="1" type="ORF">BJ508DRAFT_305264</name>
</gene>
<organism evidence="1 2">
    <name type="scientific">Ascobolus immersus RN42</name>
    <dbReference type="NCBI Taxonomy" id="1160509"/>
    <lineage>
        <taxon>Eukaryota</taxon>
        <taxon>Fungi</taxon>
        <taxon>Dikarya</taxon>
        <taxon>Ascomycota</taxon>
        <taxon>Pezizomycotina</taxon>
        <taxon>Pezizomycetes</taxon>
        <taxon>Pezizales</taxon>
        <taxon>Ascobolaceae</taxon>
        <taxon>Ascobolus</taxon>
    </lineage>
</organism>
<protein>
    <submittedName>
        <fullName evidence="1">Uncharacterized protein</fullName>
    </submittedName>
</protein>